<evidence type="ECO:0000313" key="3">
    <source>
        <dbReference type="Proteomes" id="UP001159363"/>
    </source>
</evidence>
<protein>
    <submittedName>
        <fullName evidence="2">Uncharacterized protein</fullName>
    </submittedName>
</protein>
<feature type="region of interest" description="Disordered" evidence="1">
    <location>
        <begin position="385"/>
        <end position="410"/>
    </location>
</feature>
<reference evidence="2 3" key="1">
    <citation type="submission" date="2023-02" db="EMBL/GenBank/DDBJ databases">
        <title>LHISI_Scaffold_Assembly.</title>
        <authorList>
            <person name="Stuart O.P."/>
            <person name="Cleave R."/>
            <person name="Magrath M.J.L."/>
            <person name="Mikheyev A.S."/>
        </authorList>
    </citation>
    <scope>NUCLEOTIDE SEQUENCE [LARGE SCALE GENOMIC DNA]</scope>
    <source>
        <strain evidence="2">Daus_M_001</strain>
        <tissue evidence="2">Leg muscle</tissue>
    </source>
</reference>
<evidence type="ECO:0000313" key="2">
    <source>
        <dbReference type="EMBL" id="KAJ8870248.1"/>
    </source>
</evidence>
<evidence type="ECO:0000256" key="1">
    <source>
        <dbReference type="SAM" id="MobiDB-lite"/>
    </source>
</evidence>
<accession>A0ABQ9GCY0</accession>
<keyword evidence="3" id="KW-1185">Reference proteome</keyword>
<dbReference type="Proteomes" id="UP001159363">
    <property type="component" value="Chromosome 12"/>
</dbReference>
<gene>
    <name evidence="2" type="ORF">PR048_029269</name>
</gene>
<name>A0ABQ9GCY0_9NEOP</name>
<comment type="caution">
    <text evidence="2">The sequence shown here is derived from an EMBL/GenBank/DDBJ whole genome shotgun (WGS) entry which is preliminary data.</text>
</comment>
<dbReference type="EMBL" id="JARBHB010000013">
    <property type="protein sequence ID" value="KAJ8870248.1"/>
    <property type="molecule type" value="Genomic_DNA"/>
</dbReference>
<proteinExistence type="predicted"/>
<feature type="compositionally biased region" description="Basic and acidic residues" evidence="1">
    <location>
        <begin position="385"/>
        <end position="401"/>
    </location>
</feature>
<sequence length="502" mass="57600">MLVSLVQPSLWGHSFKKSRLRITASHWQTFTTKVLKLLISRVDEINEWPKAVVVEQLAISQTCKYKSSNSILIKRNCCICARLLPRPKAASTRRKIHVYLALNSVRVFIVQGRSRTKLGVWTIHKRVLRADEGETKLIWSSAGTQGQEKRHIPQKTRRPFSDMIPICENPRGDPAGVRARFAWVGGESSEPMMVIMERRRNERAGETGEPRENPPTNGFVWHDSHLRSYKRDTTLKDFTLAWFLIDNKLRIGLSRPTLYRLGFEPRTSCTPDQRRTNRLRHGRSTEMFEVTVNGLYSLDQNDGISRICFYARHYTLHLAELPLRNILAELLHVTFTRKTYLPRRRNTGPNKVVEIYRVHPRDLGRLLTAKYREPMRVIEVNMERRRNEKGQGKREVPEKTRRPTAWSGTTPICKNPVTRPWIEPDSPWWEASRLTAQPTWPLIISKLAPFTTGDVKCPPCIIGGAGGPAIVHNLVNVVPDGSGMRILAWTAPSDEQPLLIAR</sequence>
<organism evidence="2 3">
    <name type="scientific">Dryococelus australis</name>
    <dbReference type="NCBI Taxonomy" id="614101"/>
    <lineage>
        <taxon>Eukaryota</taxon>
        <taxon>Metazoa</taxon>
        <taxon>Ecdysozoa</taxon>
        <taxon>Arthropoda</taxon>
        <taxon>Hexapoda</taxon>
        <taxon>Insecta</taxon>
        <taxon>Pterygota</taxon>
        <taxon>Neoptera</taxon>
        <taxon>Polyneoptera</taxon>
        <taxon>Phasmatodea</taxon>
        <taxon>Verophasmatodea</taxon>
        <taxon>Anareolatae</taxon>
        <taxon>Phasmatidae</taxon>
        <taxon>Eurycanthinae</taxon>
        <taxon>Dryococelus</taxon>
    </lineage>
</organism>